<dbReference type="GO" id="GO:0016491">
    <property type="term" value="F:oxidoreductase activity"/>
    <property type="evidence" value="ECO:0007669"/>
    <property type="project" value="InterPro"/>
</dbReference>
<keyword evidence="2" id="KW-0201">Cytochrome c-type biogenesis</keyword>
<proteinExistence type="predicted"/>
<dbReference type="PANTHER" id="PTHR42852:SF6">
    <property type="entry name" value="THIOL:DISULFIDE INTERCHANGE PROTEIN DSBE"/>
    <property type="match status" value="1"/>
</dbReference>
<evidence type="ECO:0000313" key="6">
    <source>
        <dbReference type="EMBL" id="TCC88022.1"/>
    </source>
</evidence>
<dbReference type="Pfam" id="PF08534">
    <property type="entry name" value="Redoxin"/>
    <property type="match status" value="1"/>
</dbReference>
<comment type="subcellular location">
    <subcellularLocation>
        <location evidence="1">Cell envelope</location>
    </subcellularLocation>
</comment>
<dbReference type="InterPro" id="IPR050553">
    <property type="entry name" value="Thioredoxin_ResA/DsbE_sf"/>
</dbReference>
<dbReference type="GO" id="GO:0030313">
    <property type="term" value="C:cell envelope"/>
    <property type="evidence" value="ECO:0007669"/>
    <property type="project" value="UniProtKB-SubCell"/>
</dbReference>
<feature type="domain" description="Thioredoxin" evidence="5">
    <location>
        <begin position="356"/>
        <end position="516"/>
    </location>
</feature>
<dbReference type="PANTHER" id="PTHR42852">
    <property type="entry name" value="THIOL:DISULFIDE INTERCHANGE PROTEIN DSBE"/>
    <property type="match status" value="1"/>
</dbReference>
<evidence type="ECO:0000256" key="2">
    <source>
        <dbReference type="ARBA" id="ARBA00022748"/>
    </source>
</evidence>
<dbReference type="SUPFAM" id="SSF52833">
    <property type="entry name" value="Thioredoxin-like"/>
    <property type="match status" value="1"/>
</dbReference>
<protein>
    <submittedName>
        <fullName evidence="6">TlpA family protein disulfide reductase</fullName>
    </submittedName>
</protein>
<dbReference type="InterPro" id="IPR013740">
    <property type="entry name" value="Redoxin"/>
</dbReference>
<keyword evidence="4" id="KW-0676">Redox-active center</keyword>
<dbReference type="GO" id="GO:0017004">
    <property type="term" value="P:cytochrome complex assembly"/>
    <property type="evidence" value="ECO:0007669"/>
    <property type="project" value="UniProtKB-KW"/>
</dbReference>
<evidence type="ECO:0000259" key="5">
    <source>
        <dbReference type="PROSITE" id="PS51352"/>
    </source>
</evidence>
<comment type="caution">
    <text evidence="6">The sequence shown here is derived from an EMBL/GenBank/DDBJ whole genome shotgun (WGS) entry which is preliminary data.</text>
</comment>
<dbReference type="EMBL" id="SJSK01000006">
    <property type="protein sequence ID" value="TCC88022.1"/>
    <property type="molecule type" value="Genomic_DNA"/>
</dbReference>
<dbReference type="AlphaFoldDB" id="A0A4R0MP64"/>
<dbReference type="Gene3D" id="3.40.30.10">
    <property type="entry name" value="Glutaredoxin"/>
    <property type="match status" value="1"/>
</dbReference>
<evidence type="ECO:0000313" key="7">
    <source>
        <dbReference type="Proteomes" id="UP000292884"/>
    </source>
</evidence>
<dbReference type="PROSITE" id="PS51352">
    <property type="entry name" value="THIOREDOXIN_2"/>
    <property type="match status" value="1"/>
</dbReference>
<name>A0A4R0MP64_9SPHI</name>
<gene>
    <name evidence="6" type="ORF">EZ428_20070</name>
</gene>
<dbReference type="CDD" id="cd02966">
    <property type="entry name" value="TlpA_like_family"/>
    <property type="match status" value="1"/>
</dbReference>
<dbReference type="OrthoDB" id="743079at2"/>
<evidence type="ECO:0000256" key="4">
    <source>
        <dbReference type="ARBA" id="ARBA00023284"/>
    </source>
</evidence>
<accession>A0A4R0MP64</accession>
<dbReference type="Proteomes" id="UP000292884">
    <property type="component" value="Unassembled WGS sequence"/>
</dbReference>
<organism evidence="6 7">
    <name type="scientific">Pedobacter frigiditerrae</name>
    <dbReference type="NCBI Taxonomy" id="2530452"/>
    <lineage>
        <taxon>Bacteria</taxon>
        <taxon>Pseudomonadati</taxon>
        <taxon>Bacteroidota</taxon>
        <taxon>Sphingobacteriia</taxon>
        <taxon>Sphingobacteriales</taxon>
        <taxon>Sphingobacteriaceae</taxon>
        <taxon>Pedobacter</taxon>
    </lineage>
</organism>
<dbReference type="RefSeq" id="WP_131554986.1">
    <property type="nucleotide sequence ID" value="NZ_SJSK01000006.1"/>
</dbReference>
<keyword evidence="7" id="KW-1185">Reference proteome</keyword>
<dbReference type="InterPro" id="IPR036249">
    <property type="entry name" value="Thioredoxin-like_sf"/>
</dbReference>
<evidence type="ECO:0000256" key="1">
    <source>
        <dbReference type="ARBA" id="ARBA00004196"/>
    </source>
</evidence>
<reference evidence="6 7" key="1">
    <citation type="submission" date="2019-02" db="EMBL/GenBank/DDBJ databases">
        <title>Pedobacter sp. RP-1-13 sp. nov., isolated from Arctic soil.</title>
        <authorList>
            <person name="Dahal R.H."/>
        </authorList>
    </citation>
    <scope>NUCLEOTIDE SEQUENCE [LARGE SCALE GENOMIC DNA]</scope>
    <source>
        <strain evidence="6 7">RP-1-13</strain>
    </source>
</reference>
<sequence length="516" mass="59536">MPKIFISLTIRCKNMYFKKIILLAITMVYCLSADAQFKLSGKITDYDGKAELKINIPLVYDFHDYNSISIPIAHDGSFEITLPIKETKLTSLIFKDKVICDLLLRPSKTLTFNLKSVNEGPLFLAGTALPENKLMQDIGFDEPPFFFTNNHNDASKTYNNFSFSELLENFVNPFKLKQQDQIKKVNVSQVDDKDKQIISNEINYRSYYLLGLFTQVADLKKPMLDSLMLEIFSTSPVAQHTLPGGSYYYKFVRYYMRYIDTKMALQVKKDNIPNSAPLPYYGISFDSAMIARTKYGAASISLIGAIKNLPAAVVEPYFYQQITDLYNGKDLTNLSGLVYAFNRQFPNGFYYKDVNDKVATLQKILSVNASNKKIEIVEKINSLTDLIKPLKGKVVYLDIWGTWCGPCKEELQYIPELKSKFKGKDVVFVYLDMDEENKDATWREFIKLNNMEGIHLRKNRQTIVPFWKELLAKAEDKAEYYPQYFIFDKDGKLVVTKAKRPSEKEELYTQLESYLR</sequence>
<dbReference type="InterPro" id="IPR013766">
    <property type="entry name" value="Thioredoxin_domain"/>
</dbReference>
<evidence type="ECO:0000256" key="3">
    <source>
        <dbReference type="ARBA" id="ARBA00023157"/>
    </source>
</evidence>
<keyword evidence="3" id="KW-1015">Disulfide bond</keyword>